<keyword evidence="3" id="KW-0614">Plasmid</keyword>
<reference evidence="4" key="1">
    <citation type="journal article" date="2006" name="J. Bacteriol.">
        <title>Pathogenomic sequence analysis of Bacillus cereus and Bacillus thuringiensis isolates closely related to Bacillus anthracis.</title>
        <authorList>
            <person name="Han C.S."/>
            <person name="Xie G."/>
            <person name="Challacombe J.F."/>
            <person name="Altherr M.R."/>
            <person name="Bhotika S.S."/>
            <person name="Brown N."/>
            <person name="Bruce D."/>
            <person name="Campbell C.S."/>
            <person name="Campbell M.L."/>
            <person name="Chen J."/>
            <person name="Chertkov O."/>
            <person name="Cleland C."/>
            <person name="Dimitrijevic M."/>
            <person name="Doggett N.A."/>
            <person name="Fawcett J.J."/>
            <person name="Glavina T."/>
            <person name="Goodwin L.A."/>
            <person name="Green L.D."/>
            <person name="Hill K.K."/>
            <person name="Hitchcock P."/>
            <person name="Jackson P.J."/>
            <person name="Keim P."/>
            <person name="Kewalramani A.R."/>
            <person name="Longmire J."/>
            <person name="Lucas S."/>
            <person name="Malfatti S."/>
            <person name="McMurry K."/>
            <person name="Meincke L.J."/>
            <person name="Misra M."/>
            <person name="Moseman B.L."/>
            <person name="Mundt M."/>
            <person name="Munk A.C."/>
            <person name="Okinaka R.T."/>
            <person name="Parson-Quintana B."/>
            <person name="Reilly L.P."/>
            <person name="Richardson P."/>
            <person name="Robinson D.L."/>
            <person name="Rubin E."/>
            <person name="Saunders E."/>
            <person name="Tapia R."/>
            <person name="Tesmer J.G."/>
            <person name="Thayer N."/>
            <person name="Thompson L.S."/>
            <person name="Tice H."/>
            <person name="Ticknor L.O."/>
            <person name="Wills P.L."/>
            <person name="Brettin T.S."/>
            <person name="Gilna P."/>
        </authorList>
    </citation>
    <scope>NUCLEOTIDE SEQUENCE [LARGE SCALE GENOMIC DNA]</scope>
    <source>
        <strain evidence="4">ZK / E33L</strain>
        <plasmid evidence="4">pE33L466</plasmid>
    </source>
</reference>
<evidence type="ECO:0000313" key="3">
    <source>
        <dbReference type="EMBL" id="AAY60266.1"/>
    </source>
</evidence>
<accession>Q4V1Z1</accession>
<dbReference type="KEGG" id="bcz:pE33L466_0101"/>
<feature type="signal peptide" evidence="1">
    <location>
        <begin position="1"/>
        <end position="22"/>
    </location>
</feature>
<feature type="chain" id="PRO_5038389186" description="LCI fold domain-containing protein" evidence="1">
    <location>
        <begin position="23"/>
        <end position="119"/>
    </location>
</feature>
<keyword evidence="1" id="KW-0732">Signal</keyword>
<gene>
    <name evidence="3" type="ordered locus">pE33L466_0101</name>
</gene>
<sequence>MFKKLVVGALATGFVLTGGIGASTATSTVDDTNKKLDSPQFSSYNMYEYHSSCPRLTSNAPYRMSMINENGIFANSFTDSETGITWYFKGIGIHKSIGCYEGKKEIIKDTIKEVHQERY</sequence>
<evidence type="ECO:0000259" key="2">
    <source>
        <dbReference type="Pfam" id="PF12197"/>
    </source>
</evidence>
<dbReference type="EMBL" id="CP000040">
    <property type="protein sequence ID" value="AAY60266.1"/>
    <property type="molecule type" value="Genomic_DNA"/>
</dbReference>
<dbReference type="AlphaFoldDB" id="Q4V1Z1"/>
<organism evidence="3 4">
    <name type="scientific">Bacillus cereus (strain ZK / E33L)</name>
    <dbReference type="NCBI Taxonomy" id="288681"/>
    <lineage>
        <taxon>Bacteria</taxon>
        <taxon>Bacillati</taxon>
        <taxon>Bacillota</taxon>
        <taxon>Bacilli</taxon>
        <taxon>Bacillales</taxon>
        <taxon>Bacillaceae</taxon>
        <taxon>Bacillus</taxon>
        <taxon>Bacillus cereus group</taxon>
    </lineage>
</organism>
<evidence type="ECO:0000256" key="1">
    <source>
        <dbReference type="SAM" id="SignalP"/>
    </source>
</evidence>
<evidence type="ECO:0000313" key="4">
    <source>
        <dbReference type="Proteomes" id="UP000002612"/>
    </source>
</evidence>
<dbReference type="RefSeq" id="WP_000473811.1">
    <property type="nucleotide sequence ID" value="NC_007103.1"/>
</dbReference>
<dbReference type="InterPro" id="IPR020976">
    <property type="entry name" value="Antimicrobial_lci"/>
</dbReference>
<dbReference type="Proteomes" id="UP000002612">
    <property type="component" value="Plasmid pE33L466"/>
</dbReference>
<name>Q4V1Z1_BACCZ</name>
<geneLocation type="plasmid" evidence="3 4">
    <name>pE33L466</name>
</geneLocation>
<proteinExistence type="predicted"/>
<dbReference type="Pfam" id="PF12197">
    <property type="entry name" value="lci"/>
    <property type="match status" value="1"/>
</dbReference>
<feature type="domain" description="LCI fold" evidence="2">
    <location>
        <begin position="66"/>
        <end position="100"/>
    </location>
</feature>
<dbReference type="PATRIC" id="fig|288681.22.peg.5725"/>
<protein>
    <recommendedName>
        <fullName evidence="2">LCI fold domain-containing protein</fullName>
    </recommendedName>
</protein>